<reference evidence="4" key="2">
    <citation type="submission" date="2020-09" db="EMBL/GenBank/DDBJ databases">
        <authorList>
            <person name="Sun Q."/>
            <person name="Zhou Y."/>
        </authorList>
    </citation>
    <scope>NUCLEOTIDE SEQUENCE</scope>
    <source>
        <strain evidence="4">CGMCC 1.12153</strain>
    </source>
</reference>
<dbReference type="Gene3D" id="3.90.650.10">
    <property type="entry name" value="PurM-like C-terminal domain"/>
    <property type="match status" value="1"/>
</dbReference>
<protein>
    <submittedName>
        <fullName evidence="4">Hydrogenase expression/formation protein HypE</fullName>
    </submittedName>
</protein>
<dbReference type="Gene3D" id="3.30.1330.10">
    <property type="entry name" value="PurM-like, N-terminal domain"/>
    <property type="match status" value="1"/>
</dbReference>
<dbReference type="SUPFAM" id="SSF56042">
    <property type="entry name" value="PurM C-terminal domain-like"/>
    <property type="match status" value="1"/>
</dbReference>
<dbReference type="InterPro" id="IPR011854">
    <property type="entry name" value="HypE"/>
</dbReference>
<evidence type="ECO:0000313" key="4">
    <source>
        <dbReference type="EMBL" id="GGF18617.1"/>
    </source>
</evidence>
<dbReference type="RefSeq" id="WP_188377048.1">
    <property type="nucleotide sequence ID" value="NZ_BMEL01000002.1"/>
</dbReference>
<dbReference type="PANTHER" id="PTHR30303">
    <property type="entry name" value="HYDROGENASE ISOENZYMES FORMATION PROTEIN HYPE"/>
    <property type="match status" value="1"/>
</dbReference>
<name>A0A917B258_HALAA</name>
<gene>
    <name evidence="4" type="ORF">GCM10010954_16750</name>
</gene>
<accession>A0A917B258</accession>
<comment type="similarity">
    <text evidence="1">Belongs to the HypE family.</text>
</comment>
<proteinExistence type="inferred from homology"/>
<dbReference type="Pfam" id="PF00586">
    <property type="entry name" value="AIRS"/>
    <property type="match status" value="1"/>
</dbReference>
<dbReference type="Proteomes" id="UP000660110">
    <property type="component" value="Unassembled WGS sequence"/>
</dbReference>
<organism evidence="4 5">
    <name type="scientific">Halobacillus andaensis</name>
    <dbReference type="NCBI Taxonomy" id="1176239"/>
    <lineage>
        <taxon>Bacteria</taxon>
        <taxon>Bacillati</taxon>
        <taxon>Bacillota</taxon>
        <taxon>Bacilli</taxon>
        <taxon>Bacillales</taxon>
        <taxon>Bacillaceae</taxon>
        <taxon>Halobacillus</taxon>
    </lineage>
</organism>
<feature type="domain" description="PurM-like C-terminal" evidence="3">
    <location>
        <begin position="160"/>
        <end position="309"/>
    </location>
</feature>
<dbReference type="InterPro" id="IPR036921">
    <property type="entry name" value="PurM-like_N_sf"/>
</dbReference>
<dbReference type="SUPFAM" id="SSF55326">
    <property type="entry name" value="PurM N-terminal domain-like"/>
    <property type="match status" value="1"/>
</dbReference>
<dbReference type="EMBL" id="BMEL01000002">
    <property type="protein sequence ID" value="GGF18617.1"/>
    <property type="molecule type" value="Genomic_DNA"/>
</dbReference>
<evidence type="ECO:0000313" key="5">
    <source>
        <dbReference type="Proteomes" id="UP000660110"/>
    </source>
</evidence>
<dbReference type="InterPro" id="IPR036676">
    <property type="entry name" value="PurM-like_C_sf"/>
</dbReference>
<dbReference type="Pfam" id="PF02769">
    <property type="entry name" value="AIRS_C"/>
    <property type="match status" value="1"/>
</dbReference>
<dbReference type="InterPro" id="IPR010918">
    <property type="entry name" value="PurM-like_C_dom"/>
</dbReference>
<comment type="caution">
    <text evidence="4">The sequence shown here is derived from an EMBL/GenBank/DDBJ whole genome shotgun (WGS) entry which is preliminary data.</text>
</comment>
<feature type="domain" description="PurM-like N-terminal" evidence="2">
    <location>
        <begin position="39"/>
        <end position="148"/>
    </location>
</feature>
<dbReference type="PIRSF" id="PIRSF005644">
    <property type="entry name" value="Hdrgns_mtr_HypE"/>
    <property type="match status" value="1"/>
</dbReference>
<reference evidence="4" key="1">
    <citation type="journal article" date="2014" name="Int. J. Syst. Evol. Microbiol.">
        <title>Complete genome sequence of Corynebacterium casei LMG S-19264T (=DSM 44701T), isolated from a smear-ripened cheese.</title>
        <authorList>
            <consortium name="US DOE Joint Genome Institute (JGI-PGF)"/>
            <person name="Walter F."/>
            <person name="Albersmeier A."/>
            <person name="Kalinowski J."/>
            <person name="Ruckert C."/>
        </authorList>
    </citation>
    <scope>NUCLEOTIDE SEQUENCE</scope>
    <source>
        <strain evidence="4">CGMCC 1.12153</strain>
    </source>
</reference>
<dbReference type="GO" id="GO:0051604">
    <property type="term" value="P:protein maturation"/>
    <property type="evidence" value="ECO:0007669"/>
    <property type="project" value="TreeGrafter"/>
</dbReference>
<dbReference type="CDD" id="cd02197">
    <property type="entry name" value="HypE"/>
    <property type="match status" value="1"/>
</dbReference>
<keyword evidence="5" id="KW-1185">Reference proteome</keyword>
<dbReference type="PANTHER" id="PTHR30303:SF0">
    <property type="entry name" value="CARBAMOYL DEHYDRATASE HYPE"/>
    <property type="match status" value="1"/>
</dbReference>
<evidence type="ECO:0000259" key="2">
    <source>
        <dbReference type="Pfam" id="PF00586"/>
    </source>
</evidence>
<evidence type="ECO:0000259" key="3">
    <source>
        <dbReference type="Pfam" id="PF02769"/>
    </source>
</evidence>
<evidence type="ECO:0000256" key="1">
    <source>
        <dbReference type="ARBA" id="ARBA00006243"/>
    </source>
</evidence>
<dbReference type="AlphaFoldDB" id="A0A917B258"/>
<sequence length="336" mass="36110">MVRRISLAHGEGGELTHQLIQHLFIQSFGHQDQTQFDSAILQGPFENIAVTTDSFVVNPIFFPGGDIGKLAVTGTINDLAVSGAIPEVLTAGFIIEEGFPLPDLKKVVHSMAAEAEHAGVKVVAGDTKVVEKGSVDGLFINTTGIGRITGEHQLKPETIREGDAVMISGTIGDHGVSIMSARQELGLLNEVQSDCASLNHMIHKLMQEVKGIRIMRDPTRGGLATTLVELCEEFHCTVEVDELAIPIRDAVHGACDILGFDPLYLANEGKLVLIVDRASQQQALNLLNKHPLGTEAKVIGQVTAQGNTAGKLHVRTPIGTTRRLHRLSGMLLPRIC</sequence>
<dbReference type="NCBIfam" id="TIGR02124">
    <property type="entry name" value="hypE"/>
    <property type="match status" value="1"/>
</dbReference>
<dbReference type="InterPro" id="IPR016188">
    <property type="entry name" value="PurM-like_N"/>
</dbReference>